<evidence type="ECO:0000313" key="3">
    <source>
        <dbReference type="EMBL" id="CAG7717576.1"/>
    </source>
</evidence>
<dbReference type="SMART" id="SM00409">
    <property type="entry name" value="IG"/>
    <property type="match status" value="1"/>
</dbReference>
<evidence type="ECO:0000256" key="1">
    <source>
        <dbReference type="SAM" id="MobiDB-lite"/>
    </source>
</evidence>
<dbReference type="InterPro" id="IPR003599">
    <property type="entry name" value="Ig_sub"/>
</dbReference>
<dbReference type="InterPro" id="IPR003598">
    <property type="entry name" value="Ig_sub2"/>
</dbReference>
<feature type="region of interest" description="Disordered" evidence="1">
    <location>
        <begin position="173"/>
        <end position="211"/>
    </location>
</feature>
<dbReference type="AlphaFoldDB" id="A0A8J2JBQ7"/>
<protein>
    <recommendedName>
        <fullName evidence="2">Ig-like domain-containing protein</fullName>
    </recommendedName>
</protein>
<dbReference type="PROSITE" id="PS50835">
    <property type="entry name" value="IG_LIKE"/>
    <property type="match status" value="2"/>
</dbReference>
<sequence length="248" mass="27252">APVVVLRFGSSKRSNFSEGESVFFECHVKSNPPLKEIHWFFQDQTLMQDRAAGVFMSGFTLQLRHLTHLSGGMYRCEAINDVGKGFSNSLSLLINIAPRCVSSGGRLEERIPLAIGESYQLKCNILAWPPDLNFYWTLNQSKVVLPIPNSGNRDIIRKNTTTITTTTTTTTTPATTITTTTTPTTTTVTTPTTSSPSTTSGTSTPDINPNDTSHFEMLLTLEDFWGKNSSFFGISSGDDSEENFIMTS</sequence>
<organism evidence="3 4">
    <name type="scientific">Allacma fusca</name>
    <dbReference type="NCBI Taxonomy" id="39272"/>
    <lineage>
        <taxon>Eukaryota</taxon>
        <taxon>Metazoa</taxon>
        <taxon>Ecdysozoa</taxon>
        <taxon>Arthropoda</taxon>
        <taxon>Hexapoda</taxon>
        <taxon>Collembola</taxon>
        <taxon>Symphypleona</taxon>
        <taxon>Sminthuridae</taxon>
        <taxon>Allacma</taxon>
    </lineage>
</organism>
<gene>
    <name evidence="3" type="ORF">AFUS01_LOCUS7031</name>
</gene>
<feature type="compositionally biased region" description="Low complexity" evidence="1">
    <location>
        <begin position="173"/>
        <end position="205"/>
    </location>
</feature>
<dbReference type="EMBL" id="CAJVCH010047036">
    <property type="protein sequence ID" value="CAG7717576.1"/>
    <property type="molecule type" value="Genomic_DNA"/>
</dbReference>
<dbReference type="Pfam" id="PF13927">
    <property type="entry name" value="Ig_3"/>
    <property type="match status" value="1"/>
</dbReference>
<feature type="non-terminal residue" evidence="3">
    <location>
        <position position="248"/>
    </location>
</feature>
<dbReference type="OrthoDB" id="6107927at2759"/>
<reference evidence="3" key="1">
    <citation type="submission" date="2021-06" db="EMBL/GenBank/DDBJ databases">
        <authorList>
            <person name="Hodson N. C."/>
            <person name="Mongue J. A."/>
            <person name="Jaron S. K."/>
        </authorList>
    </citation>
    <scope>NUCLEOTIDE SEQUENCE</scope>
</reference>
<evidence type="ECO:0000259" key="2">
    <source>
        <dbReference type="PROSITE" id="PS50835"/>
    </source>
</evidence>
<name>A0A8J2JBQ7_9HEXA</name>
<dbReference type="PANTHER" id="PTHR23278">
    <property type="entry name" value="SIDESTEP PROTEIN"/>
    <property type="match status" value="1"/>
</dbReference>
<feature type="non-terminal residue" evidence="3">
    <location>
        <position position="1"/>
    </location>
</feature>
<feature type="domain" description="Ig-like" evidence="2">
    <location>
        <begin position="98"/>
        <end position="189"/>
    </location>
</feature>
<dbReference type="PANTHER" id="PTHR23278:SF19">
    <property type="entry name" value="OBSCURIN"/>
    <property type="match status" value="1"/>
</dbReference>
<comment type="caution">
    <text evidence="3">The sequence shown here is derived from an EMBL/GenBank/DDBJ whole genome shotgun (WGS) entry which is preliminary data.</text>
</comment>
<dbReference type="CDD" id="cd00096">
    <property type="entry name" value="Ig"/>
    <property type="match status" value="1"/>
</dbReference>
<keyword evidence="4" id="KW-1185">Reference proteome</keyword>
<evidence type="ECO:0000313" key="4">
    <source>
        <dbReference type="Proteomes" id="UP000708208"/>
    </source>
</evidence>
<dbReference type="Proteomes" id="UP000708208">
    <property type="component" value="Unassembled WGS sequence"/>
</dbReference>
<dbReference type="SMART" id="SM00408">
    <property type="entry name" value="IGc2"/>
    <property type="match status" value="1"/>
</dbReference>
<proteinExistence type="predicted"/>
<accession>A0A8J2JBQ7</accession>
<dbReference type="InterPro" id="IPR007110">
    <property type="entry name" value="Ig-like_dom"/>
</dbReference>
<feature type="domain" description="Ig-like" evidence="2">
    <location>
        <begin position="2"/>
        <end position="91"/>
    </location>
</feature>